<dbReference type="AlphaFoldDB" id="A0AAD7CSV3"/>
<gene>
    <name evidence="3" type="ORF">B0H17DRAFT_334774</name>
</gene>
<proteinExistence type="inferred from homology"/>
<dbReference type="SUPFAM" id="SSF48576">
    <property type="entry name" value="Terpenoid synthases"/>
    <property type="match status" value="1"/>
</dbReference>
<keyword evidence="4" id="KW-1185">Reference proteome</keyword>
<organism evidence="3 4">
    <name type="scientific">Mycena rosella</name>
    <name type="common">Pink bonnet</name>
    <name type="synonym">Agaricus rosellus</name>
    <dbReference type="NCBI Taxonomy" id="1033263"/>
    <lineage>
        <taxon>Eukaryota</taxon>
        <taxon>Fungi</taxon>
        <taxon>Dikarya</taxon>
        <taxon>Basidiomycota</taxon>
        <taxon>Agaricomycotina</taxon>
        <taxon>Agaricomycetes</taxon>
        <taxon>Agaricomycetidae</taxon>
        <taxon>Agaricales</taxon>
        <taxon>Marasmiineae</taxon>
        <taxon>Mycenaceae</taxon>
        <taxon>Mycena</taxon>
    </lineage>
</organism>
<sequence length="221" mass="24828">MHGVFFFYVDDIASRASLEQFQHITLVGGKQPPGPLAHLQSVLGNLYTYWDPICANFMVSAAMEFISATALEVRPEIVCMDIHPSSIGWPRYLRTKSGMASGFSCAAFPHVAHPDITTYIQALPEIEEYLCLVNDILSFYKEDLAGETMNYVSVRAKVSGTQAKRVLVEMVEEVADLHRRIAEILKGNPDALAAWETLEHGFIAWHLSLERYKLSELGCFW</sequence>
<dbReference type="InterPro" id="IPR024652">
    <property type="entry name" value="Trichodiene_synth"/>
</dbReference>
<name>A0AAD7CSV3_MYCRO</name>
<evidence type="ECO:0000256" key="2">
    <source>
        <dbReference type="ARBA" id="ARBA00023239"/>
    </source>
</evidence>
<reference evidence="3" key="1">
    <citation type="submission" date="2023-03" db="EMBL/GenBank/DDBJ databases">
        <title>Massive genome expansion in bonnet fungi (Mycena s.s.) driven by repeated elements and novel gene families across ecological guilds.</title>
        <authorList>
            <consortium name="Lawrence Berkeley National Laboratory"/>
            <person name="Harder C.B."/>
            <person name="Miyauchi S."/>
            <person name="Viragh M."/>
            <person name="Kuo A."/>
            <person name="Thoen E."/>
            <person name="Andreopoulos B."/>
            <person name="Lu D."/>
            <person name="Skrede I."/>
            <person name="Drula E."/>
            <person name="Henrissat B."/>
            <person name="Morin E."/>
            <person name="Kohler A."/>
            <person name="Barry K."/>
            <person name="LaButti K."/>
            <person name="Morin E."/>
            <person name="Salamov A."/>
            <person name="Lipzen A."/>
            <person name="Mereny Z."/>
            <person name="Hegedus B."/>
            <person name="Baldrian P."/>
            <person name="Stursova M."/>
            <person name="Weitz H."/>
            <person name="Taylor A."/>
            <person name="Grigoriev I.V."/>
            <person name="Nagy L.G."/>
            <person name="Martin F."/>
            <person name="Kauserud H."/>
        </authorList>
    </citation>
    <scope>NUCLEOTIDE SEQUENCE</scope>
    <source>
        <strain evidence="3">CBHHK067</strain>
    </source>
</reference>
<protein>
    <submittedName>
        <fullName evidence="3">Isoprenoid synthase domain-containing protein</fullName>
    </submittedName>
</protein>
<dbReference type="Pfam" id="PF06330">
    <property type="entry name" value="TRI5"/>
    <property type="match status" value="1"/>
</dbReference>
<evidence type="ECO:0000256" key="1">
    <source>
        <dbReference type="ARBA" id="ARBA00007946"/>
    </source>
</evidence>
<dbReference type="InterPro" id="IPR008949">
    <property type="entry name" value="Isoprenoid_synthase_dom_sf"/>
</dbReference>
<comment type="caution">
    <text evidence="3">The sequence shown here is derived from an EMBL/GenBank/DDBJ whole genome shotgun (WGS) entry which is preliminary data.</text>
</comment>
<evidence type="ECO:0000313" key="4">
    <source>
        <dbReference type="Proteomes" id="UP001221757"/>
    </source>
</evidence>
<keyword evidence="2" id="KW-0456">Lyase</keyword>
<accession>A0AAD7CSV3</accession>
<comment type="similarity">
    <text evidence="1">Belongs to the trichodiene synthase family.</text>
</comment>
<evidence type="ECO:0000313" key="3">
    <source>
        <dbReference type="EMBL" id="KAJ7660446.1"/>
    </source>
</evidence>
<dbReference type="Gene3D" id="1.10.600.10">
    <property type="entry name" value="Farnesyl Diphosphate Synthase"/>
    <property type="match status" value="1"/>
</dbReference>
<dbReference type="Proteomes" id="UP001221757">
    <property type="component" value="Unassembled WGS sequence"/>
</dbReference>
<dbReference type="GO" id="GO:0016838">
    <property type="term" value="F:carbon-oxygen lyase activity, acting on phosphates"/>
    <property type="evidence" value="ECO:0007669"/>
    <property type="project" value="InterPro"/>
</dbReference>
<dbReference type="EMBL" id="JARKIE010000262">
    <property type="protein sequence ID" value="KAJ7660446.1"/>
    <property type="molecule type" value="Genomic_DNA"/>
</dbReference>